<sequence length="256" mass="29097">MMDRFLAETRLVDFRAAPIKALIEERNWLSLSDWDKIGSAYDFVRNEVRFGYNAADALPASKILADGYGQCNTKGILLMALLRGLGIRCRFHGFTIDKALQRGIVPEFVYPLAPARILHSWVEIEYQGRWIELEGFILDQSLLTALQDHFPQRSSICAYGIGTNCLQMPEVEWKGDNTYIQKTGIKADYGVFDSPDDFFAVHSQLTGPRGLLYRFFVRHWMNRRVAQMRGGIIPQIPGATSNDGRTVLTGQMQETR</sequence>
<dbReference type="Pfam" id="PF01841">
    <property type="entry name" value="Transglut_core"/>
    <property type="match status" value="1"/>
</dbReference>
<protein>
    <submittedName>
        <fullName evidence="2">Transglutaminase</fullName>
    </submittedName>
</protein>
<dbReference type="PANTHER" id="PTHR33490">
    <property type="entry name" value="BLR5614 PROTEIN-RELATED"/>
    <property type="match status" value="1"/>
</dbReference>
<keyword evidence="3" id="KW-1185">Reference proteome</keyword>
<gene>
    <name evidence="2" type="ORF">GRI89_15555</name>
</gene>
<evidence type="ECO:0000313" key="2">
    <source>
        <dbReference type="EMBL" id="MXO60959.1"/>
    </source>
</evidence>
<accession>A0A6I4T007</accession>
<dbReference type="InterPro" id="IPR038765">
    <property type="entry name" value="Papain-like_cys_pep_sf"/>
</dbReference>
<comment type="caution">
    <text evidence="2">The sequence shown here is derived from an EMBL/GenBank/DDBJ whole genome shotgun (WGS) entry which is preliminary data.</text>
</comment>
<dbReference type="SUPFAM" id="SSF54001">
    <property type="entry name" value="Cysteine proteinases"/>
    <property type="match status" value="1"/>
</dbReference>
<reference evidence="2 3" key="1">
    <citation type="submission" date="2019-12" db="EMBL/GenBank/DDBJ databases">
        <title>Genomic-based taxomic classification of the family Erythrobacteraceae.</title>
        <authorList>
            <person name="Xu L."/>
        </authorList>
    </citation>
    <scope>NUCLEOTIDE SEQUENCE [LARGE SCALE GENOMIC DNA]</scope>
    <source>
        <strain evidence="2 3">MCCC 1K01500</strain>
    </source>
</reference>
<dbReference type="AlphaFoldDB" id="A0A6I4T007"/>
<dbReference type="EMBL" id="WTYM01000058">
    <property type="protein sequence ID" value="MXO60959.1"/>
    <property type="molecule type" value="Genomic_DNA"/>
</dbReference>
<dbReference type="Gene3D" id="3.10.620.30">
    <property type="match status" value="1"/>
</dbReference>
<organism evidence="2 3">
    <name type="scientific">Croceibacterium salegens</name>
    <dbReference type="NCBI Taxonomy" id="1737568"/>
    <lineage>
        <taxon>Bacteria</taxon>
        <taxon>Pseudomonadati</taxon>
        <taxon>Pseudomonadota</taxon>
        <taxon>Alphaproteobacteria</taxon>
        <taxon>Sphingomonadales</taxon>
        <taxon>Erythrobacteraceae</taxon>
        <taxon>Croceibacterium</taxon>
    </lineage>
</organism>
<proteinExistence type="predicted"/>
<name>A0A6I4T007_9SPHN</name>
<evidence type="ECO:0000259" key="1">
    <source>
        <dbReference type="Pfam" id="PF01841"/>
    </source>
</evidence>
<evidence type="ECO:0000313" key="3">
    <source>
        <dbReference type="Proteomes" id="UP000433652"/>
    </source>
</evidence>
<dbReference type="InterPro" id="IPR002931">
    <property type="entry name" value="Transglutaminase-like"/>
</dbReference>
<dbReference type="Proteomes" id="UP000433652">
    <property type="component" value="Unassembled WGS sequence"/>
</dbReference>
<feature type="domain" description="Transglutaminase-like" evidence="1">
    <location>
        <begin position="35"/>
        <end position="134"/>
    </location>
</feature>